<gene>
    <name evidence="2" type="ordered locus">Dacet_0486</name>
</gene>
<evidence type="ECO:0000313" key="3">
    <source>
        <dbReference type="Proteomes" id="UP000002012"/>
    </source>
</evidence>
<dbReference type="EMBL" id="CP001968">
    <property type="protein sequence ID" value="ADD67284.1"/>
    <property type="molecule type" value="Genomic_DNA"/>
</dbReference>
<dbReference type="InterPro" id="IPR012902">
    <property type="entry name" value="N_methyl_site"/>
</dbReference>
<protein>
    <submittedName>
        <fullName evidence="2">Uncharacterized protein</fullName>
    </submittedName>
</protein>
<reference evidence="2 3" key="1">
    <citation type="journal article" date="2010" name="Stand. Genomic Sci.">
        <title>Complete genome sequence of Denitrovibrio acetiphilus type strain (N2460).</title>
        <authorList>
            <person name="Kiss H."/>
            <person name="Lang E."/>
            <person name="Lapidus A."/>
            <person name="Copeland A."/>
            <person name="Nolan M."/>
            <person name="Glavina Del Rio T."/>
            <person name="Chen F."/>
            <person name="Lucas S."/>
            <person name="Tice H."/>
            <person name="Cheng J.F."/>
            <person name="Han C."/>
            <person name="Goodwin L."/>
            <person name="Pitluck S."/>
            <person name="Liolios K."/>
            <person name="Pati A."/>
            <person name="Ivanova N."/>
            <person name="Mavromatis K."/>
            <person name="Chen A."/>
            <person name="Palaniappan K."/>
            <person name="Land M."/>
            <person name="Hauser L."/>
            <person name="Chang Y.J."/>
            <person name="Jeffries C.D."/>
            <person name="Detter J.C."/>
            <person name="Brettin T."/>
            <person name="Spring S."/>
            <person name="Rohde M."/>
            <person name="Goker M."/>
            <person name="Woyke T."/>
            <person name="Bristow J."/>
            <person name="Eisen J.A."/>
            <person name="Markowitz V."/>
            <person name="Hugenholtz P."/>
            <person name="Kyrpides N.C."/>
            <person name="Klenk H.P."/>
        </authorList>
    </citation>
    <scope>NUCLEOTIDE SEQUENCE [LARGE SCALE GENOMIC DNA]</scope>
    <source>
        <strain evidence="3">DSM 12809 / NBRC 114555 / N2460</strain>
    </source>
</reference>
<keyword evidence="1" id="KW-1133">Transmembrane helix</keyword>
<dbReference type="STRING" id="522772.Dacet_0486"/>
<dbReference type="OrthoDB" id="5786415at2"/>
<organism evidence="2 3">
    <name type="scientific">Denitrovibrio acetiphilus (strain DSM 12809 / NBRC 114555 / N2460)</name>
    <dbReference type="NCBI Taxonomy" id="522772"/>
    <lineage>
        <taxon>Bacteria</taxon>
        <taxon>Pseudomonadati</taxon>
        <taxon>Deferribacterota</taxon>
        <taxon>Deferribacteres</taxon>
        <taxon>Deferribacterales</taxon>
        <taxon>Geovibrionaceae</taxon>
        <taxon>Denitrovibrio</taxon>
    </lineage>
</organism>
<proteinExistence type="predicted"/>
<dbReference type="eggNOG" id="COG4967">
    <property type="taxonomic scope" value="Bacteria"/>
</dbReference>
<dbReference type="PROSITE" id="PS00409">
    <property type="entry name" value="PROKAR_NTER_METHYL"/>
    <property type="match status" value="1"/>
</dbReference>
<keyword evidence="1" id="KW-0472">Membrane</keyword>
<evidence type="ECO:0000313" key="2">
    <source>
        <dbReference type="EMBL" id="ADD67284.1"/>
    </source>
</evidence>
<dbReference type="RefSeq" id="WP_013009828.1">
    <property type="nucleotide sequence ID" value="NC_013943.1"/>
</dbReference>
<dbReference type="InParanoid" id="D4H3X3"/>
<feature type="transmembrane region" description="Helical" evidence="1">
    <location>
        <begin position="7"/>
        <end position="27"/>
    </location>
</feature>
<dbReference type="Proteomes" id="UP000002012">
    <property type="component" value="Chromosome"/>
</dbReference>
<dbReference type="HOGENOM" id="CLU_147962_0_0_0"/>
<keyword evidence="3" id="KW-1185">Reference proteome</keyword>
<dbReference type="KEGG" id="dap:Dacet_0486"/>
<name>D4H3X3_DENA2</name>
<dbReference type="AlphaFoldDB" id="D4H3X3"/>
<keyword evidence="1" id="KW-0812">Transmembrane</keyword>
<dbReference type="Pfam" id="PF07963">
    <property type="entry name" value="N_methyl"/>
    <property type="match status" value="1"/>
</dbReference>
<accession>D4H3X3</accession>
<dbReference type="PaxDb" id="522772-Dacet_0486"/>
<dbReference type="SUPFAM" id="SSF54523">
    <property type="entry name" value="Pili subunits"/>
    <property type="match status" value="1"/>
</dbReference>
<evidence type="ECO:0000256" key="1">
    <source>
        <dbReference type="SAM" id="Phobius"/>
    </source>
</evidence>
<dbReference type="InterPro" id="IPR045584">
    <property type="entry name" value="Pilin-like"/>
</dbReference>
<dbReference type="NCBIfam" id="TIGR02532">
    <property type="entry name" value="IV_pilin_GFxxxE"/>
    <property type="match status" value="1"/>
</dbReference>
<sequence length="138" mass="15516" precursor="true">MKRKQGFTLVEILIVMVIAGIGLMTVAPKLAQNTILSDSTETFFQEIIDSHLKAATELNTQVFITGYKGSDTIQLFDGTRVSIPAGDVRTVHINEETATGAEFRIYFYTDGLFDQFRIEFRNKSELESYPALLQVVMK</sequence>